<protein>
    <submittedName>
        <fullName evidence="3">Putative fibronectin type III domain protein</fullName>
    </submittedName>
</protein>
<feature type="domain" description="Fibronectin type-III" evidence="2">
    <location>
        <begin position="181"/>
        <end position="272"/>
    </location>
</feature>
<dbReference type="PANTHER" id="PTHR13817:SF73">
    <property type="entry name" value="FIBRONECTIN TYPE-III DOMAIN-CONTAINING PROTEIN"/>
    <property type="match status" value="1"/>
</dbReference>
<gene>
    <name evidence="3" type="ORF">ALOHA_HF4000APKG2O16ctg7g1</name>
</gene>
<dbReference type="InterPro" id="IPR003961">
    <property type="entry name" value="FN3_dom"/>
</dbReference>
<name>B3T6W2_9ARCH</name>
<dbReference type="EMBL" id="EU016627">
    <property type="protein sequence ID" value="ABZ08321.1"/>
    <property type="molecule type" value="Genomic_DNA"/>
</dbReference>
<organism evidence="3">
    <name type="scientific">uncultured marine crenarchaeote HF4000_APKG2O16</name>
    <dbReference type="NCBI Taxonomy" id="455582"/>
    <lineage>
        <taxon>Archaea</taxon>
        <taxon>Nitrososphaerota</taxon>
        <taxon>Nitrososphaeria</taxon>
        <taxon>Nitrosopumilales</taxon>
        <taxon>environmental samples</taxon>
    </lineage>
</organism>
<dbReference type="CDD" id="cd00063">
    <property type="entry name" value="FN3"/>
    <property type="match status" value="2"/>
</dbReference>
<feature type="domain" description="Fibronectin type-III" evidence="2">
    <location>
        <begin position="87"/>
        <end position="180"/>
    </location>
</feature>
<dbReference type="PANTHER" id="PTHR13817">
    <property type="entry name" value="TITIN"/>
    <property type="match status" value="1"/>
</dbReference>
<dbReference type="InterPro" id="IPR036116">
    <property type="entry name" value="FN3_sf"/>
</dbReference>
<dbReference type="SUPFAM" id="SSF49265">
    <property type="entry name" value="Fibronectin type III"/>
    <property type="match status" value="2"/>
</dbReference>
<dbReference type="AlphaFoldDB" id="B3T6W2"/>
<evidence type="ECO:0000256" key="1">
    <source>
        <dbReference type="ARBA" id="ARBA00022737"/>
    </source>
</evidence>
<reference evidence="3" key="1">
    <citation type="journal article" date="2008" name="ISME J.">
        <title>Genomic patterns of recombination, clonal divergence and environment in marine microbial populations.</title>
        <authorList>
            <person name="Konstantinidis K.T."/>
            <person name="Delong E.F."/>
        </authorList>
    </citation>
    <scope>NUCLEOTIDE SEQUENCE</scope>
</reference>
<accession>B3T6W2</accession>
<dbReference type="InterPro" id="IPR050964">
    <property type="entry name" value="Striated_Muscle_Regulatory"/>
</dbReference>
<sequence length="900" mass="97679">MENFTLTEGLFGITLSWKASTTPNLTIYNIYKSLTQTPEFYDSVAATVNTFVDQNLERGKTYYYWVAPVDNEGVVGMYSSDVSGGITPFNLTISYPVIDVDSVTVAWQAHADASVVYNFVYMGSHRDSTVLVDSLVRDSTSYTVKNLKEGQEYYFKFKARNSANAFTSFTDLDSVITRLIKPTDFTATTASQNSINLLWKDNTSLEAGYIIEQTVEGISTWQKVDTVGINEQGAIAGNLEPATAYSFRLYAYSALGAISDYSNTATDTTERDPNIPYGKILAVTGLEGLKSDTVTIQYELKLDSGKNCQTMDWSYSLNGTDWVPLEASDILNNTMRAPGQHHIEWLSLTKLDGVDDESVWFRMKYTDNEHEPSSWIYSPLFHIDNNLPPSISILPVIGEQTGDVTIQYTTEDVEGDNISLTGEFSTDEGTNWAVATIEYTGESVSSKAATGTVTITDLTEINNGDKVNLVATDETSHDFTAGAVAGGGTWIAETDNNTTATNLAAQINANAKFSASAAAAVVTVTQATAGVAGNTTVTLTDSGTAGMSKTNFTGGVLGGEISDNITWKAKGDLASGFEGDVSFRVTPADKDPGYPSSPINVQVDYNQPPTVALSTISSPQVSDVQIGYTITDLEEDTIRLEAKYNLGGGWKAATVKEDITSITAYSGVMTWESMEDADPILYTSVQFQLIPHDHDPGVAVTSNAFQLDNDQLPKASVLTISGEQSKDIQVIYTLSDKQKDDISFLPQYSVNQGATWSEATIVGQKENITMADTALQDTFIWKSYTDLPEKEIDPLYLRIIPSDLNGTGASRSTAIFHLDNNTPASIVLGELTGEQSDGVTIQYQITDISGSDNLSLVGKFSIDQGVNWTDAVFPLAVGTITPSDYSRSFELGFLRPDRRC</sequence>
<proteinExistence type="predicted"/>
<dbReference type="Pfam" id="PF00041">
    <property type="entry name" value="fn3"/>
    <property type="match status" value="1"/>
</dbReference>
<dbReference type="Gene3D" id="2.60.40.10">
    <property type="entry name" value="Immunoglobulins"/>
    <property type="match status" value="3"/>
</dbReference>
<dbReference type="InterPro" id="IPR013783">
    <property type="entry name" value="Ig-like_fold"/>
</dbReference>
<dbReference type="SMART" id="SM00060">
    <property type="entry name" value="FN3"/>
    <property type="match status" value="3"/>
</dbReference>
<keyword evidence="1" id="KW-0677">Repeat</keyword>
<evidence type="ECO:0000259" key="2">
    <source>
        <dbReference type="PROSITE" id="PS50853"/>
    </source>
</evidence>
<evidence type="ECO:0000313" key="3">
    <source>
        <dbReference type="EMBL" id="ABZ08321.1"/>
    </source>
</evidence>
<dbReference type="PROSITE" id="PS50853">
    <property type="entry name" value="FN3"/>
    <property type="match status" value="2"/>
</dbReference>